<organism evidence="2 3">
    <name type="scientific">Gracilimonas sediminicola</name>
    <dbReference type="NCBI Taxonomy" id="2952158"/>
    <lineage>
        <taxon>Bacteria</taxon>
        <taxon>Pseudomonadati</taxon>
        <taxon>Balneolota</taxon>
        <taxon>Balneolia</taxon>
        <taxon>Balneolales</taxon>
        <taxon>Balneolaceae</taxon>
        <taxon>Gracilimonas</taxon>
    </lineage>
</organism>
<dbReference type="EMBL" id="JANDBC010000002">
    <property type="protein sequence ID" value="MCP9292439.1"/>
    <property type="molecule type" value="Genomic_DNA"/>
</dbReference>
<dbReference type="SUPFAM" id="SSF52540">
    <property type="entry name" value="P-loop containing nucleoside triphosphate hydrolases"/>
    <property type="match status" value="1"/>
</dbReference>
<proteinExistence type="predicted"/>
<dbReference type="RefSeq" id="WP_255135325.1">
    <property type="nucleotide sequence ID" value="NZ_JANDBC010000002.1"/>
</dbReference>
<evidence type="ECO:0000313" key="3">
    <source>
        <dbReference type="Proteomes" id="UP001139125"/>
    </source>
</evidence>
<evidence type="ECO:0000256" key="1">
    <source>
        <dbReference type="SAM" id="Coils"/>
    </source>
</evidence>
<reference evidence="2" key="1">
    <citation type="submission" date="2022-06" db="EMBL/GenBank/DDBJ databases">
        <title>Gracilimonas sp. CAU 1638 isolated from sea sediment.</title>
        <authorList>
            <person name="Kim W."/>
        </authorList>
    </citation>
    <scope>NUCLEOTIDE SEQUENCE</scope>
    <source>
        <strain evidence="2">CAU 1638</strain>
    </source>
</reference>
<dbReference type="Proteomes" id="UP001139125">
    <property type="component" value="Unassembled WGS sequence"/>
</dbReference>
<dbReference type="InterPro" id="IPR027417">
    <property type="entry name" value="P-loop_NTPase"/>
</dbReference>
<evidence type="ECO:0000313" key="2">
    <source>
        <dbReference type="EMBL" id="MCP9292439.1"/>
    </source>
</evidence>
<name>A0A9X2RI25_9BACT</name>
<feature type="coiled-coil region" evidence="1">
    <location>
        <begin position="139"/>
        <end position="166"/>
    </location>
</feature>
<accession>A0A9X2RI25</accession>
<gene>
    <name evidence="2" type="ORF">NM125_12700</name>
</gene>
<sequence length="1299" mass="150580">MENIHKLNQVSPNDIDQLSSTQLVELLNHLLKSEVFKNNLEVKDHYVPTVKITVADGGEDGRIIFNGNTTEYLPNNKCFFQSKASSLTTVECANEIVTTSNELKSQVREVIQGGGCYILFMGYNLGAKIGIENREKKIEEEVNARINAIKSKVENHEIDIDESQIRVYDSNYIAKWANEHISAVKIIDRFRGRLNIRSFLPWDHFLERYDDTIFNVDFYWADQLIEIRNELFSLLKENKCARIVGYSGIGKTRFVGECFRDSNKEDKNIFNSAFCYLDFNNSNEEEVYSFLMNHKSYAGILVIDNCPLDSHNSFTSHVRKFCDYINLITIDNDLENNSNDVIFIDQSTQEDTCSAILAPIKDRFDKSEFEEILSICEGYPFFANAILNHIQEKDIKVVSLELEEKEFKNGIVKKLLSGNEVIDDFQNSDLLAVAKGISIFRRFPFIDDEYEEIDEIDKESFHKKTETVINDVLNTDITIDRFHDIAKNEFKEKRKIIDRRGLNYSIRPEILAVNLAADWLKRFPPTRVDDLITSLEESNLIVEFCERLKSLDQIERSRVLIEKYWGVNRPFVKAEVLNTELGSRLFRSVVEVNPNACVKGLDKTLSTFTIEELKNEFGEGRRNIVWALEKLVFREETFNKSATILAKLALAENESYGNNATGQFLQLFHLYLPGTEANLEKRSSLLVKLLEQEDYHKLILRAIGTGLEYDHFSRAGSANKQGTKVLKDYRPETSDEISNYWEILITLWAKIFDDNSELQKEALNEVETKIRSLVRLKRWEDLEKIVSRAEAMKTDFVWINGIQHLKRLISYKLVEGDDIIEVEKIIKRLEPTNDVARLIDLRVVKPPYEHKKINKGGKNTYEDLAITNLKRFSDYFLEQGENPTDYFDQLLIDRPRLGFQFGKEIGDRLEAKTAIEYLEKGIQYYKDLPENNRSIEFLGGLYTTLSRENKESIIDLTISETLNNEALYLTGLGTPDKNSLKKILQLSKSGSLEVKEFNRFQYGMQLKHLGIETILWLGNRLGEIDKNGYVVGLNILYMHTDFGKDIIPEYKEEVKKWLTSVNIALIESEFSHDSYKWSEVVGLILKEKNEEEFAVQILEQLIEASEDSRHHIFDHYERNVFGLLFQHYFEKVWTKFAEALLNSSGFFQLMLTLQSKNDKDTNEGILFSNIDEKDYPTILAWCKANPEKGAKRMAYIMPCMKKIERDGIVTFEWHPFASLMIDTFGKDEEFMAEVGANLSGVSWVGNIAKYYERVKKLVKQLSDHKLITVQEWAKFKIESLDKQIKLENLRHEEMYGRLD</sequence>
<protein>
    <submittedName>
        <fullName evidence="2">Uncharacterized protein</fullName>
    </submittedName>
</protein>
<comment type="caution">
    <text evidence="2">The sequence shown here is derived from an EMBL/GenBank/DDBJ whole genome shotgun (WGS) entry which is preliminary data.</text>
</comment>
<keyword evidence="3" id="KW-1185">Reference proteome</keyword>
<keyword evidence="1" id="KW-0175">Coiled coil</keyword>